<dbReference type="SUPFAM" id="SSF48726">
    <property type="entry name" value="Immunoglobulin"/>
    <property type="match status" value="2"/>
</dbReference>
<dbReference type="InterPro" id="IPR007110">
    <property type="entry name" value="Ig-like_dom"/>
</dbReference>
<dbReference type="CDD" id="cd00096">
    <property type="entry name" value="Ig"/>
    <property type="match status" value="1"/>
</dbReference>
<dbReference type="InterPro" id="IPR036179">
    <property type="entry name" value="Ig-like_dom_sf"/>
</dbReference>
<dbReference type="PANTHER" id="PTHR45046:SF1">
    <property type="entry name" value="V-SET AND IMMUNOGLOBULIN DOMAIN-CONTAINING PROTEIN 2"/>
    <property type="match status" value="1"/>
</dbReference>
<gene>
    <name evidence="5" type="ORF">ACEWY4_018828</name>
</gene>
<protein>
    <recommendedName>
        <fullName evidence="4">Ig-like domain-containing protein</fullName>
    </recommendedName>
</protein>
<dbReference type="SMART" id="SM00409">
    <property type="entry name" value="IG"/>
    <property type="match status" value="2"/>
</dbReference>
<organism evidence="5 6">
    <name type="scientific">Coilia grayii</name>
    <name type="common">Gray's grenadier anchovy</name>
    <dbReference type="NCBI Taxonomy" id="363190"/>
    <lineage>
        <taxon>Eukaryota</taxon>
        <taxon>Metazoa</taxon>
        <taxon>Chordata</taxon>
        <taxon>Craniata</taxon>
        <taxon>Vertebrata</taxon>
        <taxon>Euteleostomi</taxon>
        <taxon>Actinopterygii</taxon>
        <taxon>Neopterygii</taxon>
        <taxon>Teleostei</taxon>
        <taxon>Clupei</taxon>
        <taxon>Clupeiformes</taxon>
        <taxon>Clupeoidei</taxon>
        <taxon>Engraulidae</taxon>
        <taxon>Coilinae</taxon>
        <taxon>Coilia</taxon>
    </lineage>
</organism>
<reference evidence="5 6" key="1">
    <citation type="submission" date="2024-09" db="EMBL/GenBank/DDBJ databases">
        <title>A chromosome-level genome assembly of Gray's grenadier anchovy, Coilia grayii.</title>
        <authorList>
            <person name="Fu Z."/>
        </authorList>
    </citation>
    <scope>NUCLEOTIDE SEQUENCE [LARGE SCALE GENOMIC DNA]</scope>
    <source>
        <strain evidence="5">G4</strain>
        <tissue evidence="5">Muscle</tissue>
    </source>
</reference>
<dbReference type="PANTHER" id="PTHR45046">
    <property type="entry name" value="V-SET AND IMMUNOGLOBULIN DOMAIN-CONTAINING PROTEIN 2"/>
    <property type="match status" value="1"/>
</dbReference>
<feature type="transmembrane region" description="Helical" evidence="2">
    <location>
        <begin position="237"/>
        <end position="261"/>
    </location>
</feature>
<evidence type="ECO:0000256" key="2">
    <source>
        <dbReference type="SAM" id="Phobius"/>
    </source>
</evidence>
<name>A0ABD1JEB7_9TELE</name>
<feature type="domain" description="Ig-like" evidence="4">
    <location>
        <begin position="25"/>
        <end position="128"/>
    </location>
</feature>
<feature type="signal peptide" evidence="3">
    <location>
        <begin position="1"/>
        <end position="17"/>
    </location>
</feature>
<dbReference type="PROSITE" id="PS50835">
    <property type="entry name" value="IG_LIKE"/>
    <property type="match status" value="2"/>
</dbReference>
<keyword evidence="6" id="KW-1185">Reference proteome</keyword>
<keyword evidence="2" id="KW-0472">Membrane</keyword>
<dbReference type="Proteomes" id="UP001591681">
    <property type="component" value="Unassembled WGS sequence"/>
</dbReference>
<dbReference type="InterPro" id="IPR013783">
    <property type="entry name" value="Ig-like_fold"/>
</dbReference>
<evidence type="ECO:0000313" key="6">
    <source>
        <dbReference type="Proteomes" id="UP001591681"/>
    </source>
</evidence>
<evidence type="ECO:0000259" key="4">
    <source>
        <dbReference type="PROSITE" id="PS50835"/>
    </source>
</evidence>
<feature type="region of interest" description="Disordered" evidence="1">
    <location>
        <begin position="281"/>
        <end position="317"/>
    </location>
</feature>
<keyword evidence="3" id="KW-0732">Signal</keyword>
<feature type="domain" description="Ig-like" evidence="4">
    <location>
        <begin position="145"/>
        <end position="230"/>
    </location>
</feature>
<keyword evidence="2" id="KW-1133">Transmembrane helix</keyword>
<evidence type="ECO:0000313" key="5">
    <source>
        <dbReference type="EMBL" id="KAL2085508.1"/>
    </source>
</evidence>
<feature type="chain" id="PRO_5044874527" description="Ig-like domain-containing protein" evidence="3">
    <location>
        <begin position="18"/>
        <end position="317"/>
    </location>
</feature>
<proteinExistence type="predicted"/>
<dbReference type="InterPro" id="IPR003599">
    <property type="entry name" value="Ig_sub"/>
</dbReference>
<dbReference type="InterPro" id="IPR003598">
    <property type="entry name" value="Ig_sub2"/>
</dbReference>
<dbReference type="SMART" id="SM00406">
    <property type="entry name" value="IGv"/>
    <property type="match status" value="1"/>
</dbReference>
<keyword evidence="2" id="KW-0812">Transmembrane</keyword>
<dbReference type="Gene3D" id="2.60.40.10">
    <property type="entry name" value="Immunoglobulins"/>
    <property type="match status" value="2"/>
</dbReference>
<dbReference type="SMART" id="SM00408">
    <property type="entry name" value="IGc2"/>
    <property type="match status" value="2"/>
</dbReference>
<accession>A0ABD1JEB7</accession>
<evidence type="ECO:0000256" key="1">
    <source>
        <dbReference type="SAM" id="MobiDB-lite"/>
    </source>
</evidence>
<evidence type="ECO:0000256" key="3">
    <source>
        <dbReference type="SAM" id="SignalP"/>
    </source>
</evidence>
<dbReference type="InterPro" id="IPR013106">
    <property type="entry name" value="Ig_V-set"/>
</dbReference>
<dbReference type="InterPro" id="IPR042475">
    <property type="entry name" value="VSIG2"/>
</dbReference>
<sequence length="317" mass="34512">MTYRGLVLAAWFYSACLEVCRLAGPSVKTPVYVQEGATAELSCTYRTPGDPKFTLEWRYAPPGTLAIQAKDVLYYDGQLYHRSLWDSRMSLVQYPPSNGVASLQIQQVRMSDAGVYICDVKTPSNWASSGLGIINLTVLTPPSWPVCTLTGKSYEGHDVTLQCLSEGGNPQPIYTWRRGNSQTLPPNSIADQISGSLVLRNLSASVAGTYTCTASNEYGRTACSLIVRVSNPRTAGVIGGAVMGVFLTLLLIGAVVAFFVWRKRRASNKLQNEQRQLNGEPGAEVFLTGTSGSRHSSLHRHSKDPPTLRASQFSPMV</sequence>
<dbReference type="AlphaFoldDB" id="A0ABD1JEB7"/>
<dbReference type="Pfam" id="PF07686">
    <property type="entry name" value="V-set"/>
    <property type="match status" value="1"/>
</dbReference>
<dbReference type="EMBL" id="JBHFQA010000016">
    <property type="protein sequence ID" value="KAL2085508.1"/>
    <property type="molecule type" value="Genomic_DNA"/>
</dbReference>
<dbReference type="Pfam" id="PF13927">
    <property type="entry name" value="Ig_3"/>
    <property type="match status" value="1"/>
</dbReference>
<comment type="caution">
    <text evidence="5">The sequence shown here is derived from an EMBL/GenBank/DDBJ whole genome shotgun (WGS) entry which is preliminary data.</text>
</comment>